<accession>A0AAV4CRN9</accession>
<name>A0AAV4CRN9_9GAST</name>
<sequence length="151" mass="17706">MADDGLYSLVIRQKCGGKMREHEEAGLYEVESEGEIARNAIGNRDIVDLVLTLFLTYKKSSTWIYRDNKVIQYKMGDVEEEVVKEREEWREEAKIGLVFEYSQFTSGDLRLLMPSVSPRHPWRCSNPRKRILQIQGRLASHCATDEQRRRR</sequence>
<gene>
    <name evidence="1" type="ORF">PoB_006101900</name>
</gene>
<dbReference type="Proteomes" id="UP000735302">
    <property type="component" value="Unassembled WGS sequence"/>
</dbReference>
<comment type="caution">
    <text evidence="1">The sequence shown here is derived from an EMBL/GenBank/DDBJ whole genome shotgun (WGS) entry which is preliminary data.</text>
</comment>
<keyword evidence="2" id="KW-1185">Reference proteome</keyword>
<protein>
    <submittedName>
        <fullName evidence="1">Uncharacterized protein</fullName>
    </submittedName>
</protein>
<organism evidence="1 2">
    <name type="scientific">Plakobranchus ocellatus</name>
    <dbReference type="NCBI Taxonomy" id="259542"/>
    <lineage>
        <taxon>Eukaryota</taxon>
        <taxon>Metazoa</taxon>
        <taxon>Spiralia</taxon>
        <taxon>Lophotrochozoa</taxon>
        <taxon>Mollusca</taxon>
        <taxon>Gastropoda</taxon>
        <taxon>Heterobranchia</taxon>
        <taxon>Euthyneura</taxon>
        <taxon>Panpulmonata</taxon>
        <taxon>Sacoglossa</taxon>
        <taxon>Placobranchoidea</taxon>
        <taxon>Plakobranchidae</taxon>
        <taxon>Plakobranchus</taxon>
    </lineage>
</organism>
<evidence type="ECO:0000313" key="1">
    <source>
        <dbReference type="EMBL" id="GFO34514.1"/>
    </source>
</evidence>
<dbReference type="AlphaFoldDB" id="A0AAV4CRN9"/>
<evidence type="ECO:0000313" key="2">
    <source>
        <dbReference type="Proteomes" id="UP000735302"/>
    </source>
</evidence>
<reference evidence="1 2" key="1">
    <citation type="journal article" date="2021" name="Elife">
        <title>Chloroplast acquisition without the gene transfer in kleptoplastic sea slugs, Plakobranchus ocellatus.</title>
        <authorList>
            <person name="Maeda T."/>
            <person name="Takahashi S."/>
            <person name="Yoshida T."/>
            <person name="Shimamura S."/>
            <person name="Takaki Y."/>
            <person name="Nagai Y."/>
            <person name="Toyoda A."/>
            <person name="Suzuki Y."/>
            <person name="Arimoto A."/>
            <person name="Ishii H."/>
            <person name="Satoh N."/>
            <person name="Nishiyama T."/>
            <person name="Hasebe M."/>
            <person name="Maruyama T."/>
            <person name="Minagawa J."/>
            <person name="Obokata J."/>
            <person name="Shigenobu S."/>
        </authorList>
    </citation>
    <scope>NUCLEOTIDE SEQUENCE [LARGE SCALE GENOMIC DNA]</scope>
</reference>
<proteinExistence type="predicted"/>
<dbReference type="EMBL" id="BLXT01006904">
    <property type="protein sequence ID" value="GFO34514.1"/>
    <property type="molecule type" value="Genomic_DNA"/>
</dbReference>